<feature type="compositionally biased region" description="Pro residues" evidence="4">
    <location>
        <begin position="567"/>
        <end position="582"/>
    </location>
</feature>
<feature type="region of interest" description="Disordered" evidence="4">
    <location>
        <begin position="352"/>
        <end position="412"/>
    </location>
</feature>
<evidence type="ECO:0000256" key="3">
    <source>
        <dbReference type="SAM" id="Coils"/>
    </source>
</evidence>
<evidence type="ECO:0000256" key="2">
    <source>
        <dbReference type="ARBA" id="ARBA00022525"/>
    </source>
</evidence>
<feature type="compositionally biased region" description="Low complexity" evidence="4">
    <location>
        <begin position="365"/>
        <end position="383"/>
    </location>
</feature>
<feature type="compositionally biased region" description="Pro residues" evidence="4">
    <location>
        <begin position="353"/>
        <end position="363"/>
    </location>
</feature>
<name>A0A7D9IJ63_PARCT</name>
<evidence type="ECO:0000313" key="5">
    <source>
        <dbReference type="EMBL" id="CAB4010827.1"/>
    </source>
</evidence>
<dbReference type="Pfam" id="PF01391">
    <property type="entry name" value="Collagen"/>
    <property type="match status" value="2"/>
</dbReference>
<dbReference type="GO" id="GO:0046373">
    <property type="term" value="P:L-arabinose metabolic process"/>
    <property type="evidence" value="ECO:0007669"/>
    <property type="project" value="InterPro"/>
</dbReference>
<dbReference type="InterPro" id="IPR008160">
    <property type="entry name" value="Collagen"/>
</dbReference>
<feature type="coiled-coil region" evidence="3">
    <location>
        <begin position="71"/>
        <end position="99"/>
    </location>
</feature>
<dbReference type="EMBL" id="CACRXK020006920">
    <property type="protein sequence ID" value="CAB4010827.1"/>
    <property type="molecule type" value="Genomic_DNA"/>
</dbReference>
<comment type="caution">
    <text evidence="5">The sequence shown here is derived from an EMBL/GenBank/DDBJ whole genome shotgun (WGS) entry which is preliminary data.</text>
</comment>
<comment type="subcellular location">
    <subcellularLocation>
        <location evidence="1">Secreted</location>
    </subcellularLocation>
</comment>
<keyword evidence="2" id="KW-0964">Secreted</keyword>
<dbReference type="Gene3D" id="2.80.10.50">
    <property type="match status" value="1"/>
</dbReference>
<evidence type="ECO:0000256" key="1">
    <source>
        <dbReference type="ARBA" id="ARBA00004613"/>
    </source>
</evidence>
<dbReference type="PANTHER" id="PTHR15427:SF33">
    <property type="entry name" value="COLLAGEN IV NC1 DOMAIN-CONTAINING PROTEIN"/>
    <property type="match status" value="1"/>
</dbReference>
<dbReference type="PANTHER" id="PTHR15427">
    <property type="entry name" value="EMILIN ELASTIN MICROFIBRIL INTERFACE-LOCATED PROTEIN ELASTIN MICROFIBRIL INTERFACER"/>
    <property type="match status" value="1"/>
</dbReference>
<keyword evidence="3" id="KW-0175">Coiled coil</keyword>
<evidence type="ECO:0000256" key="4">
    <source>
        <dbReference type="SAM" id="MobiDB-lite"/>
    </source>
</evidence>
<gene>
    <name evidence="5" type="ORF">PACLA_8A059923</name>
</gene>
<feature type="compositionally biased region" description="Pro residues" evidence="4">
    <location>
        <begin position="546"/>
        <end position="555"/>
    </location>
</feature>
<dbReference type="GO" id="GO:0005581">
    <property type="term" value="C:collagen trimer"/>
    <property type="evidence" value="ECO:0007669"/>
    <property type="project" value="UniProtKB-KW"/>
</dbReference>
<dbReference type="SUPFAM" id="SSF110221">
    <property type="entry name" value="AbfB domain"/>
    <property type="match status" value="1"/>
</dbReference>
<dbReference type="AlphaFoldDB" id="A0A7D9IJ63"/>
<feature type="compositionally biased region" description="Polar residues" evidence="4">
    <location>
        <begin position="510"/>
        <end position="521"/>
    </location>
</feature>
<dbReference type="Proteomes" id="UP001152795">
    <property type="component" value="Unassembled WGS sequence"/>
</dbReference>
<feature type="compositionally biased region" description="Low complexity" evidence="4">
    <location>
        <begin position="556"/>
        <end position="565"/>
    </location>
</feature>
<protein>
    <submittedName>
        <fullName evidence="5">---NA</fullName>
    </submittedName>
</protein>
<evidence type="ECO:0000313" key="6">
    <source>
        <dbReference type="Proteomes" id="UP001152795"/>
    </source>
</evidence>
<sequence>MIKGEYYYMETVHKHLFGKDVLKVAVLIENGQFIGPIGERFLYFYYKSSKEKGKTTDPLDAGVAAGIKAGQDVLEKAKKKAAEEAKKAAEKAVEETLKITELPTGNGKKPKTRYIEEVNITEVVEKMNLTAHATLMNGWSAAGHRGAIRLYSMKPHKDYRNNLAITVHGNQIVLGETASCWLPHTPGNLPNNSTYNESKTVSFELVNSDGYYLMQRDDKFVVEKYNGSSDFDTCISLLFLNNADTVVLVKSSVKPTPYRITEPRFDLTMKFQGKEFTPVTFNASDPEFTQRKCFLNGKKYFTISPQIFCNNTVNVEIACAYQAITTTPAPTPTQPPTQPTAPPKKMRILCPGRPGPSGPPGPPGMMGRIGIRGPPGIAGAPGAPGSPGKPGSIRIIRPSGKTPHRAPKEKETVSHQISITLPNMVSVCSCKDPRCTRPICRDKEVKPDKYLKPVLNKDERFLYNAKPVSEKHKPVLDKDINPVFDPLNINDNPKEATILTQRSDIPKMSNRLSKSHQTSGETRTDEFEDSSPFRLLTMPICTSYGPPGPPGPPGTPGVLGQQGPQGPAGPPGHPGSPGPPGSPGVQQVIPSVSQGEIKTDSGPCFSSGHLNPCKLPNIIIVHDPPPQPHIILHSPPVPPPIIHRLPSPPPTCPSTCTQTCTPSCPTYCCSNWPPYQEYSNDQKCWCHNACTRQVKRNCRRVCTCENTEIVK</sequence>
<feature type="region of interest" description="Disordered" evidence="4">
    <location>
        <begin position="500"/>
        <end position="588"/>
    </location>
</feature>
<keyword evidence="6" id="KW-1185">Reference proteome</keyword>
<dbReference type="GO" id="GO:0046556">
    <property type="term" value="F:alpha-L-arabinofuranosidase activity"/>
    <property type="evidence" value="ECO:0007669"/>
    <property type="project" value="InterPro"/>
</dbReference>
<dbReference type="InterPro" id="IPR036195">
    <property type="entry name" value="AbfB_ABD_sf"/>
</dbReference>
<proteinExistence type="predicted"/>
<organism evidence="5 6">
    <name type="scientific">Paramuricea clavata</name>
    <name type="common">Red gorgonian</name>
    <name type="synonym">Violescent sea-whip</name>
    <dbReference type="NCBI Taxonomy" id="317549"/>
    <lineage>
        <taxon>Eukaryota</taxon>
        <taxon>Metazoa</taxon>
        <taxon>Cnidaria</taxon>
        <taxon>Anthozoa</taxon>
        <taxon>Octocorallia</taxon>
        <taxon>Malacalcyonacea</taxon>
        <taxon>Plexauridae</taxon>
        <taxon>Paramuricea</taxon>
    </lineage>
</organism>
<accession>A0A7D9IJ63</accession>
<reference evidence="5" key="1">
    <citation type="submission" date="2020-04" db="EMBL/GenBank/DDBJ databases">
        <authorList>
            <person name="Alioto T."/>
            <person name="Alioto T."/>
            <person name="Gomez Garrido J."/>
        </authorList>
    </citation>
    <scope>NUCLEOTIDE SEQUENCE</scope>
    <source>
        <strain evidence="5">A484AB</strain>
    </source>
</reference>
<dbReference type="InterPro" id="IPR050392">
    <property type="entry name" value="Collagen/C1q_domain"/>
</dbReference>